<proteinExistence type="predicted"/>
<name>A0AA88PQS4_9TELE</name>
<accession>A0AA88PQS4</accession>
<dbReference type="EMBL" id="JAUYZG010000010">
    <property type="protein sequence ID" value="KAK2896344.1"/>
    <property type="molecule type" value="Genomic_DNA"/>
</dbReference>
<sequence length="111" mass="12327">MLTETAARTALKSSVAVRRFTRGEGKLPLTRRHLQATLFYLTSLCRWGSPSGGGRQTLAINHCINLAQRENPSQGHNMGAHLSKGAFLYLPAFDGHLKRQRMSPFISHGIR</sequence>
<evidence type="ECO:0000313" key="2">
    <source>
        <dbReference type="Proteomes" id="UP001187343"/>
    </source>
</evidence>
<comment type="caution">
    <text evidence="1">The sequence shown here is derived from an EMBL/GenBank/DDBJ whole genome shotgun (WGS) entry which is preliminary data.</text>
</comment>
<dbReference type="AlphaFoldDB" id="A0AA88PQS4"/>
<organism evidence="1 2">
    <name type="scientific">Cirrhinus molitorella</name>
    <name type="common">mud carp</name>
    <dbReference type="NCBI Taxonomy" id="172907"/>
    <lineage>
        <taxon>Eukaryota</taxon>
        <taxon>Metazoa</taxon>
        <taxon>Chordata</taxon>
        <taxon>Craniata</taxon>
        <taxon>Vertebrata</taxon>
        <taxon>Euteleostomi</taxon>
        <taxon>Actinopterygii</taxon>
        <taxon>Neopterygii</taxon>
        <taxon>Teleostei</taxon>
        <taxon>Ostariophysi</taxon>
        <taxon>Cypriniformes</taxon>
        <taxon>Cyprinidae</taxon>
        <taxon>Labeoninae</taxon>
        <taxon>Labeonini</taxon>
        <taxon>Cirrhinus</taxon>
    </lineage>
</organism>
<dbReference type="Proteomes" id="UP001187343">
    <property type="component" value="Unassembled WGS sequence"/>
</dbReference>
<gene>
    <name evidence="1" type="ORF">Q8A67_010832</name>
</gene>
<evidence type="ECO:0000313" key="1">
    <source>
        <dbReference type="EMBL" id="KAK2896344.1"/>
    </source>
</evidence>
<keyword evidence="2" id="KW-1185">Reference proteome</keyword>
<reference evidence="1" key="1">
    <citation type="submission" date="2023-08" db="EMBL/GenBank/DDBJ databases">
        <title>Chromosome-level Genome Assembly of mud carp (Cirrhinus molitorella).</title>
        <authorList>
            <person name="Liu H."/>
        </authorList>
    </citation>
    <scope>NUCLEOTIDE SEQUENCE</scope>
    <source>
        <strain evidence="1">Prfri</strain>
        <tissue evidence="1">Muscle</tissue>
    </source>
</reference>
<protein>
    <submittedName>
        <fullName evidence="1">Uncharacterized protein</fullName>
    </submittedName>
</protein>